<evidence type="ECO:0000313" key="7">
    <source>
        <dbReference type="EMBL" id="NOV45217.1"/>
    </source>
</evidence>
<dbReference type="PANTHER" id="PTHR21716">
    <property type="entry name" value="TRANSMEMBRANE PROTEIN"/>
    <property type="match status" value="1"/>
</dbReference>
<evidence type="ECO:0000256" key="6">
    <source>
        <dbReference type="SAM" id="Phobius"/>
    </source>
</evidence>
<feature type="transmembrane region" description="Helical" evidence="6">
    <location>
        <begin position="676"/>
        <end position="693"/>
    </location>
</feature>
<dbReference type="Pfam" id="PF01594">
    <property type="entry name" value="AI-2E_transport"/>
    <property type="match status" value="1"/>
</dbReference>
<feature type="transmembrane region" description="Helical" evidence="6">
    <location>
        <begin position="601"/>
        <end position="618"/>
    </location>
</feature>
<accession>A0A6M2DK30</accession>
<proteinExistence type="inferred from homology"/>
<dbReference type="EMBL" id="GIIL01001491">
    <property type="protein sequence ID" value="NOV45217.1"/>
    <property type="molecule type" value="Transcribed_RNA"/>
</dbReference>
<feature type="transmembrane region" description="Helical" evidence="6">
    <location>
        <begin position="340"/>
        <end position="369"/>
    </location>
</feature>
<evidence type="ECO:0000256" key="3">
    <source>
        <dbReference type="ARBA" id="ARBA00022692"/>
    </source>
</evidence>
<feature type="transmembrane region" description="Helical" evidence="6">
    <location>
        <begin position="793"/>
        <end position="813"/>
    </location>
</feature>
<feature type="transmembrane region" description="Helical" evidence="6">
    <location>
        <begin position="135"/>
        <end position="153"/>
    </location>
</feature>
<keyword evidence="3 6" id="KW-0812">Transmembrane</keyword>
<dbReference type="AlphaFoldDB" id="A0A6M2DK30"/>
<comment type="subcellular location">
    <subcellularLocation>
        <location evidence="1">Membrane</location>
        <topology evidence="1">Multi-pass membrane protein</topology>
    </subcellularLocation>
</comment>
<feature type="transmembrane region" description="Helical" evidence="6">
    <location>
        <begin position="160"/>
        <end position="177"/>
    </location>
</feature>
<organism evidence="7">
    <name type="scientific">Xenopsylla cheopis</name>
    <name type="common">Oriental rat flea</name>
    <name type="synonym">Pulex cheopis</name>
    <dbReference type="NCBI Taxonomy" id="163159"/>
    <lineage>
        <taxon>Eukaryota</taxon>
        <taxon>Metazoa</taxon>
        <taxon>Ecdysozoa</taxon>
        <taxon>Arthropoda</taxon>
        <taxon>Hexapoda</taxon>
        <taxon>Insecta</taxon>
        <taxon>Pterygota</taxon>
        <taxon>Neoptera</taxon>
        <taxon>Endopterygota</taxon>
        <taxon>Siphonaptera</taxon>
        <taxon>Pulicidae</taxon>
        <taxon>Xenopsyllinae</taxon>
        <taxon>Xenopsylla</taxon>
    </lineage>
</organism>
<comment type="similarity">
    <text evidence="2">Belongs to the autoinducer-2 exporter (AI-2E) (TC 2.A.86) family.</text>
</comment>
<evidence type="ECO:0000256" key="4">
    <source>
        <dbReference type="ARBA" id="ARBA00022989"/>
    </source>
</evidence>
<feature type="transmembrane region" description="Helical" evidence="6">
    <location>
        <begin position="624"/>
        <end position="643"/>
    </location>
</feature>
<evidence type="ECO:0000256" key="5">
    <source>
        <dbReference type="ARBA" id="ARBA00023136"/>
    </source>
</evidence>
<keyword evidence="4 6" id="KW-1133">Transmembrane helix</keyword>
<protein>
    <submittedName>
        <fullName evidence="7">Putative conserved plasma membrane protein</fullName>
    </submittedName>
</protein>
<feature type="transmembrane region" description="Helical" evidence="6">
    <location>
        <begin position="431"/>
        <end position="455"/>
    </location>
</feature>
<evidence type="ECO:0000256" key="2">
    <source>
        <dbReference type="ARBA" id="ARBA00009773"/>
    </source>
</evidence>
<dbReference type="InterPro" id="IPR002549">
    <property type="entry name" value="AI-2E-like"/>
</dbReference>
<feature type="transmembrane region" description="Helical" evidence="6">
    <location>
        <begin position="212"/>
        <end position="237"/>
    </location>
</feature>
<feature type="transmembrane region" description="Helical" evidence="6">
    <location>
        <begin position="742"/>
        <end position="759"/>
    </location>
</feature>
<feature type="transmembrane region" description="Helical" evidence="6">
    <location>
        <begin position="183"/>
        <end position="200"/>
    </location>
</feature>
<feature type="transmembrane region" description="Helical" evidence="6">
    <location>
        <begin position="399"/>
        <end position="419"/>
    </location>
</feature>
<dbReference type="PANTHER" id="PTHR21716:SF4">
    <property type="entry name" value="TRANSMEMBRANE PROTEIN 245"/>
    <property type="match status" value="1"/>
</dbReference>
<feature type="transmembrane region" description="Helical" evidence="6">
    <location>
        <begin position="705"/>
        <end position="730"/>
    </location>
</feature>
<sequence length="822" mass="92760">MSDSRRAYPSSHLRSPFEHILNMFQLSGIPQGHEKPLKHAFYNAAALFLLFVSCLATYGLYLILRPFIKPLFWALLVGSVLYPVKRDLSEQIKIWFINLEESNMSIVIGVMHLPVKFIDYLSEMLGSWIYNHAKIIIILTVGLPSLHCFYYYTPINLACIIWKGLLLSDILFTWIINIFNRKFVLSFMTCYVLAIFCFWTPERNTTFKKTGILVWLVISCYLSNVFGFFPVPIFLLIQISALGSWFYKEHFHNINDQPASEIKGAVQFVKGGSAHADNNDSLNLSEDAVDKSLLHKMNEEEITKPSHLPISFSILKSPLIMKVQSNGTQVSLESDIYFRLLFYACGFLLMWKQLWVLSLLPIPVFAFLFKKLWNIFGMHKKVLTYVEDFRNMFDERKKILMSPPVEGILVLFQTIHKLIMKIAMDSIDGVSSAVVILALLLFVSSAFLFISLQIYSEIIQMIQMGSSIVNKTIIHNPKLLELLPPEVEESVDNMLENAYQYGRDGISNLVHSFLQDADDAQARRLESQMLALWDRVYQSWVDSTNLESQEPDAVRKSFYTFMEDLYNSPELFNLAVITNWTKQNLGTLTGLLESALSLLRGNLELLLGIITAVIQLLLGSSTAVFTWALNSVVFFTTLFYLLASSNKQYRPVEVLSALSGEAKVVKRISNALEESVAGVFLATFKMSLFYGLWTWIIHTAFGTNIVYLPTLIAASLAAIPFLGTYWACVAGVLELWCLQDKFWSAVGLAAFQFVPTTLLDTTLYNEIKGGGHPYLTGLSIAGGLWCLGPEGALLGPLLLCLLVVVTDLTTAAIQESPINLIK</sequence>
<name>A0A6M2DK30_XENCH</name>
<feature type="transmembrane region" description="Helical" evidence="6">
    <location>
        <begin position="40"/>
        <end position="61"/>
    </location>
</feature>
<dbReference type="GO" id="GO:0016020">
    <property type="term" value="C:membrane"/>
    <property type="evidence" value="ECO:0007669"/>
    <property type="project" value="UniProtKB-SubCell"/>
</dbReference>
<keyword evidence="5 6" id="KW-0472">Membrane</keyword>
<evidence type="ECO:0000256" key="1">
    <source>
        <dbReference type="ARBA" id="ARBA00004141"/>
    </source>
</evidence>
<reference evidence="7" key="1">
    <citation type="submission" date="2020-03" db="EMBL/GenBank/DDBJ databases">
        <title>Transcriptomic Profiling of the Digestive Tract of the Rat Flea, Xenopsylla cheopis, Following Blood Feeding and Infection with Yersinia pestis.</title>
        <authorList>
            <person name="Bland D.M."/>
            <person name="Martens C.A."/>
            <person name="Virtaneva K."/>
            <person name="Kanakabandi K."/>
            <person name="Long D."/>
            <person name="Rosenke R."/>
            <person name="Saturday G.A."/>
            <person name="Hoyt F.H."/>
            <person name="Bruno D.P."/>
            <person name="Ribeiro J.M.C."/>
            <person name="Hinnebusch J."/>
        </authorList>
    </citation>
    <scope>NUCLEOTIDE SEQUENCE</scope>
</reference>